<dbReference type="EC" id="3.2.2.20" evidence="1"/>
<dbReference type="GO" id="GO:0008725">
    <property type="term" value="F:DNA-3-methyladenine glycosylase activity"/>
    <property type="evidence" value="ECO:0007669"/>
    <property type="project" value="UniProtKB-EC"/>
</dbReference>
<dbReference type="Pfam" id="PF03352">
    <property type="entry name" value="Adenine_glyco"/>
    <property type="match status" value="1"/>
</dbReference>
<dbReference type="SUPFAM" id="SSF48150">
    <property type="entry name" value="DNA-glycosylase"/>
    <property type="match status" value="1"/>
</dbReference>
<keyword evidence="2" id="KW-1185">Reference proteome</keyword>
<dbReference type="InterPro" id="IPR052891">
    <property type="entry name" value="DNA-3mA_glycosylase"/>
</dbReference>
<dbReference type="InterPro" id="IPR005019">
    <property type="entry name" value="Adenine_glyco"/>
</dbReference>
<accession>A0ABU2HCT7</accession>
<comment type="caution">
    <text evidence="1">The sequence shown here is derived from an EMBL/GenBank/DDBJ whole genome shotgun (WGS) entry which is preliminary data.</text>
</comment>
<dbReference type="InterPro" id="IPR004597">
    <property type="entry name" value="Tag"/>
</dbReference>
<proteinExistence type="predicted"/>
<gene>
    <name evidence="1" type="ORF">RKA07_01905</name>
</gene>
<evidence type="ECO:0000313" key="1">
    <source>
        <dbReference type="EMBL" id="MDS1308852.1"/>
    </source>
</evidence>
<keyword evidence="1" id="KW-0378">Hydrolase</keyword>
<protein>
    <submittedName>
        <fullName evidence="1">DNA-3-methyladenine glycosylase I</fullName>
        <ecNumber evidence="1">3.2.2.20</ecNumber>
    </submittedName>
</protein>
<evidence type="ECO:0000313" key="2">
    <source>
        <dbReference type="Proteomes" id="UP001267407"/>
    </source>
</evidence>
<organism evidence="1 2">
    <name type="scientific">Marinobacter xiaoshiensis</name>
    <dbReference type="NCBI Taxonomy" id="3073652"/>
    <lineage>
        <taxon>Bacteria</taxon>
        <taxon>Pseudomonadati</taxon>
        <taxon>Pseudomonadota</taxon>
        <taxon>Gammaproteobacteria</taxon>
        <taxon>Pseudomonadales</taxon>
        <taxon>Marinobacteraceae</taxon>
        <taxon>Marinobacter</taxon>
    </lineage>
</organism>
<dbReference type="Gene3D" id="1.10.340.30">
    <property type="entry name" value="Hypothetical protein, domain 2"/>
    <property type="match status" value="1"/>
</dbReference>
<dbReference type="PANTHER" id="PTHR30037">
    <property type="entry name" value="DNA-3-METHYLADENINE GLYCOSYLASE 1"/>
    <property type="match status" value="1"/>
</dbReference>
<sequence>MPASPDNKNTQTAQTIAKRCSWCGTDPLYVHYHDTVWGRPEYDDLALFEKLCLDGQQAGLSWITILRKQESYRAAYNNFDPEKIIQYDDTKVAELLANPGIVRNRLKVQSIIKNAKGFLKLQEEGRGFSDFLWSFVGHAPIQNNWRSFDEVPVTTPESEAMSKALKRAGFNFVGPTIVYAFMQATGMVNDHMVYCPQHAQCHSLAE</sequence>
<dbReference type="Proteomes" id="UP001267407">
    <property type="component" value="Unassembled WGS sequence"/>
</dbReference>
<reference evidence="1" key="1">
    <citation type="submission" date="2023-09" db="EMBL/GenBank/DDBJ databases">
        <title>Marinobacter sediminicola sp. nov. and Marinobacter maritimum sp. nov., isolated from marine sediment.</title>
        <authorList>
            <person name="An J."/>
        </authorList>
    </citation>
    <scope>NUCLEOTIDE SEQUENCE</scope>
    <source>
        <strain evidence="1">F60267</strain>
    </source>
</reference>
<dbReference type="EMBL" id="JAVMBO010000003">
    <property type="protein sequence ID" value="MDS1308852.1"/>
    <property type="molecule type" value="Genomic_DNA"/>
</dbReference>
<dbReference type="PANTHER" id="PTHR30037:SF4">
    <property type="entry name" value="DNA-3-METHYLADENINE GLYCOSYLASE I"/>
    <property type="match status" value="1"/>
</dbReference>
<name>A0ABU2HCT7_9GAMM</name>
<keyword evidence="1" id="KW-0326">Glycosidase</keyword>
<dbReference type="InterPro" id="IPR011257">
    <property type="entry name" value="DNA_glycosylase"/>
</dbReference>
<dbReference type="NCBIfam" id="TIGR00624">
    <property type="entry name" value="tag"/>
    <property type="match status" value="1"/>
</dbReference>
<dbReference type="RefSeq" id="WP_200201472.1">
    <property type="nucleotide sequence ID" value="NZ_JAVMBO010000003.1"/>
</dbReference>